<dbReference type="Pfam" id="PF01370">
    <property type="entry name" value="Epimerase"/>
    <property type="match status" value="1"/>
</dbReference>
<dbReference type="Gene3D" id="3.40.50.720">
    <property type="entry name" value="NAD(P)-binding Rossmann-like Domain"/>
    <property type="match status" value="1"/>
</dbReference>
<dbReference type="InterPro" id="IPR001509">
    <property type="entry name" value="Epimerase_deHydtase"/>
</dbReference>
<dbReference type="VEuPathDB" id="AmoebaDB:DICPUDRAFT_97267"/>
<dbReference type="InParanoid" id="F0ZF87"/>
<evidence type="ECO:0000259" key="3">
    <source>
        <dbReference type="Pfam" id="PF01370"/>
    </source>
</evidence>
<dbReference type="OMA" id="WEYERRI"/>
<name>F0ZF87_DICPU</name>
<dbReference type="KEGG" id="dpp:DICPUDRAFT_97267"/>
<organism evidence="4 5">
    <name type="scientific">Dictyostelium purpureum</name>
    <name type="common">Slime mold</name>
    <dbReference type="NCBI Taxonomy" id="5786"/>
    <lineage>
        <taxon>Eukaryota</taxon>
        <taxon>Amoebozoa</taxon>
        <taxon>Evosea</taxon>
        <taxon>Eumycetozoa</taxon>
        <taxon>Dictyostelia</taxon>
        <taxon>Dictyosteliales</taxon>
        <taxon>Dictyosteliaceae</taxon>
        <taxon>Dictyostelium</taxon>
    </lineage>
</organism>
<dbReference type="Proteomes" id="UP000001064">
    <property type="component" value="Unassembled WGS sequence"/>
</dbReference>
<gene>
    <name evidence="4" type="ORF">DICPUDRAFT_97267</name>
</gene>
<evidence type="ECO:0000313" key="4">
    <source>
        <dbReference type="EMBL" id="EGC37410.1"/>
    </source>
</evidence>
<dbReference type="OrthoDB" id="3535423at2759"/>
<sequence>MLSKTTFTILLLSLLMYWFVNNRNWEYERRIEFSEDMRDRDVKKVRAIITGATGMIGEGVVHQCLLDDDVESILLVNRRESGIKHPKIKEIIHKDLSNLTSIEDEFKGYNSVFYCLGTSSLGKDKDTYYKISYEMPIAMLNSFIKVNNAKEKYDNDLTFIYVTGAGTDSNSWSNWARVKALTESTIINSTVSNPLAFRPGFVKEIEGLKYTNKYYKFIGWLYKFGRLISTNGFITLEEMGKAMINSVFKKYPSRIVSGIDMAILANSR</sequence>
<dbReference type="AlphaFoldDB" id="F0ZF87"/>
<dbReference type="InterPro" id="IPR036291">
    <property type="entry name" value="NAD(P)-bd_dom_sf"/>
</dbReference>
<accession>F0ZF87</accession>
<protein>
    <recommendedName>
        <fullName evidence="3">NAD-dependent epimerase/dehydratase domain-containing protein</fullName>
    </recommendedName>
</protein>
<dbReference type="SUPFAM" id="SSF51735">
    <property type="entry name" value="NAD(P)-binding Rossmann-fold domains"/>
    <property type="match status" value="1"/>
</dbReference>
<comment type="subcellular location">
    <subcellularLocation>
        <location evidence="1">Membrane</location>
    </subcellularLocation>
</comment>
<dbReference type="eggNOG" id="ENOG502S03H">
    <property type="taxonomic scope" value="Eukaryota"/>
</dbReference>
<dbReference type="PANTHER" id="PTHR14097:SF8">
    <property type="entry name" value="NAD(P)-BINDING DOMAIN-CONTAINING PROTEIN"/>
    <property type="match status" value="1"/>
</dbReference>
<dbReference type="STRING" id="5786.F0ZF87"/>
<proteinExistence type="predicted"/>
<dbReference type="FunCoup" id="F0ZF87">
    <property type="interactions" value="1"/>
</dbReference>
<dbReference type="GO" id="GO:0004029">
    <property type="term" value="F:aldehyde dehydrogenase (NAD+) activity"/>
    <property type="evidence" value="ECO:0000318"/>
    <property type="project" value="GO_Central"/>
</dbReference>
<dbReference type="GO" id="GO:0016020">
    <property type="term" value="C:membrane"/>
    <property type="evidence" value="ECO:0007669"/>
    <property type="project" value="UniProtKB-SubCell"/>
</dbReference>
<dbReference type="PANTHER" id="PTHR14097">
    <property type="entry name" value="OXIDOREDUCTASE HTATIP2"/>
    <property type="match status" value="1"/>
</dbReference>
<feature type="chain" id="PRO_5003263584" description="NAD-dependent epimerase/dehydratase domain-containing protein" evidence="2">
    <location>
        <begin position="23"/>
        <end position="268"/>
    </location>
</feature>
<dbReference type="EMBL" id="GL871000">
    <property type="protein sequence ID" value="EGC37410.1"/>
    <property type="molecule type" value="Genomic_DNA"/>
</dbReference>
<evidence type="ECO:0000256" key="2">
    <source>
        <dbReference type="SAM" id="SignalP"/>
    </source>
</evidence>
<reference evidence="5" key="1">
    <citation type="journal article" date="2011" name="Genome Biol.">
        <title>Comparative genomics of the social amoebae Dictyostelium discoideum and Dictyostelium purpureum.</title>
        <authorList>
            <consortium name="US DOE Joint Genome Institute (JGI-PGF)"/>
            <person name="Sucgang R."/>
            <person name="Kuo A."/>
            <person name="Tian X."/>
            <person name="Salerno W."/>
            <person name="Parikh A."/>
            <person name="Feasley C.L."/>
            <person name="Dalin E."/>
            <person name="Tu H."/>
            <person name="Huang E."/>
            <person name="Barry K."/>
            <person name="Lindquist E."/>
            <person name="Shapiro H."/>
            <person name="Bruce D."/>
            <person name="Schmutz J."/>
            <person name="Salamov A."/>
            <person name="Fey P."/>
            <person name="Gaudet P."/>
            <person name="Anjard C."/>
            <person name="Babu M.M."/>
            <person name="Basu S."/>
            <person name="Bushmanova Y."/>
            <person name="van der Wel H."/>
            <person name="Katoh-Kurasawa M."/>
            <person name="Dinh C."/>
            <person name="Coutinho P.M."/>
            <person name="Saito T."/>
            <person name="Elias M."/>
            <person name="Schaap P."/>
            <person name="Kay R.R."/>
            <person name="Henrissat B."/>
            <person name="Eichinger L."/>
            <person name="Rivero F."/>
            <person name="Putnam N.H."/>
            <person name="West C.M."/>
            <person name="Loomis W.F."/>
            <person name="Chisholm R.L."/>
            <person name="Shaulsky G."/>
            <person name="Strassmann J.E."/>
            <person name="Queller D.C."/>
            <person name="Kuspa A."/>
            <person name="Grigoriev I.V."/>
        </authorList>
    </citation>
    <scope>NUCLEOTIDE SEQUENCE [LARGE SCALE GENOMIC DNA]</scope>
    <source>
        <strain evidence="5">QSDP1</strain>
    </source>
</reference>
<feature type="signal peptide" evidence="2">
    <location>
        <begin position="1"/>
        <end position="22"/>
    </location>
</feature>
<keyword evidence="2" id="KW-0732">Signal</keyword>
<evidence type="ECO:0000313" key="5">
    <source>
        <dbReference type="Proteomes" id="UP000001064"/>
    </source>
</evidence>
<keyword evidence="5" id="KW-1185">Reference proteome</keyword>
<dbReference type="GeneID" id="10499859"/>
<dbReference type="RefSeq" id="XP_003286063.1">
    <property type="nucleotide sequence ID" value="XM_003286015.1"/>
</dbReference>
<dbReference type="GO" id="GO:0005737">
    <property type="term" value="C:cytoplasm"/>
    <property type="evidence" value="ECO:0000318"/>
    <property type="project" value="GO_Central"/>
</dbReference>
<evidence type="ECO:0000256" key="1">
    <source>
        <dbReference type="ARBA" id="ARBA00004370"/>
    </source>
</evidence>
<feature type="domain" description="NAD-dependent epimerase/dehydratase" evidence="3">
    <location>
        <begin position="48"/>
        <end position="142"/>
    </location>
</feature>